<dbReference type="EMBL" id="WXXP01000013">
    <property type="protein sequence ID" value="NEK53145.1"/>
    <property type="molecule type" value="Genomic_DNA"/>
</dbReference>
<dbReference type="CDD" id="cd00293">
    <property type="entry name" value="USP-like"/>
    <property type="match status" value="1"/>
</dbReference>
<name>A0A6P0DNF6_RHILE</name>
<dbReference type="Proteomes" id="UP000471409">
    <property type="component" value="Unassembled WGS sequence"/>
</dbReference>
<organism evidence="3 4">
    <name type="scientific">Rhizobium leguminosarum</name>
    <dbReference type="NCBI Taxonomy" id="384"/>
    <lineage>
        <taxon>Bacteria</taxon>
        <taxon>Pseudomonadati</taxon>
        <taxon>Pseudomonadota</taxon>
        <taxon>Alphaproteobacteria</taxon>
        <taxon>Hyphomicrobiales</taxon>
        <taxon>Rhizobiaceae</taxon>
        <taxon>Rhizobium/Agrobacterium group</taxon>
        <taxon>Rhizobium</taxon>
    </lineage>
</organism>
<dbReference type="PRINTS" id="PR01438">
    <property type="entry name" value="UNVRSLSTRESS"/>
</dbReference>
<comment type="similarity">
    <text evidence="1">Belongs to the universal stress protein A family.</text>
</comment>
<evidence type="ECO:0000256" key="1">
    <source>
        <dbReference type="ARBA" id="ARBA00008791"/>
    </source>
</evidence>
<comment type="caution">
    <text evidence="3">The sequence shown here is derived from an EMBL/GenBank/DDBJ whole genome shotgun (WGS) entry which is preliminary data.</text>
</comment>
<proteinExistence type="inferred from homology"/>
<dbReference type="Gene3D" id="3.40.50.12370">
    <property type="match status" value="1"/>
</dbReference>
<dbReference type="InterPro" id="IPR006015">
    <property type="entry name" value="Universal_stress_UspA"/>
</dbReference>
<evidence type="ECO:0000313" key="4">
    <source>
        <dbReference type="Proteomes" id="UP000471409"/>
    </source>
</evidence>
<dbReference type="Pfam" id="PF00582">
    <property type="entry name" value="Usp"/>
    <property type="match status" value="1"/>
</dbReference>
<reference evidence="3 4" key="1">
    <citation type="submission" date="2020-01" db="EMBL/GenBank/DDBJ databases">
        <title>Rhizobium genotypes associated with high levels of biological nitrogen fixation by grain legumes in a temperate-maritime cropping system.</title>
        <authorList>
            <person name="Maluk M."/>
            <person name="Francesc Ferrando Molina F."/>
            <person name="Lopez Del Egido L."/>
            <person name="Lafos M."/>
            <person name="Langarica-Fuentes A."/>
            <person name="Gebre Yohannes G."/>
            <person name="Young M.W."/>
            <person name="Martin P."/>
            <person name="Gantlett R."/>
            <person name="Kenicer G."/>
            <person name="Hawes C."/>
            <person name="Begg G.S."/>
            <person name="Quilliam R.S."/>
            <person name="Squire G.R."/>
            <person name="Poole P.S."/>
            <person name="Young P.W."/>
            <person name="Iannetta P.M."/>
            <person name="James E.K."/>
        </authorList>
    </citation>
    <scope>NUCLEOTIDE SEQUENCE [LARGE SCALE GENOMIC DNA]</scope>
    <source>
        <strain evidence="3 4">JHI944</strain>
    </source>
</reference>
<evidence type="ECO:0000259" key="2">
    <source>
        <dbReference type="Pfam" id="PF00582"/>
    </source>
</evidence>
<dbReference type="SUPFAM" id="SSF52402">
    <property type="entry name" value="Adenine nucleotide alpha hydrolases-like"/>
    <property type="match status" value="1"/>
</dbReference>
<protein>
    <submittedName>
        <fullName evidence="3">Universal stress protein</fullName>
    </submittedName>
</protein>
<dbReference type="AlphaFoldDB" id="A0A6P0DNF6"/>
<accession>A0A6P0DNF6</accession>
<evidence type="ECO:0000313" key="3">
    <source>
        <dbReference type="EMBL" id="NEK53145.1"/>
    </source>
</evidence>
<sequence length="334" mass="35491">MSSNHQLQVQCSFGASLTRRRAKAREAGAPAIALHQCRLATNGIDCNRDSPREMEQDMTAQYFLPLATYPDSSSGLIISNAVAFAGYYGANLHACALRVGIPHIPNAWSSLLLDTPQMIEHAETLSRDRAATLVAAATNLAANAMVELSCRTVKTTLPLLHETVATEARFFDLAILECIADVPDTRIVAEAVIFGSGRPAIIFPNKTLAGPIDHLVIAWDGSRAAARAVSDANPFIHKAKRVSVLSLTGEKPLPETTGAHLAEILVSSGVNASATVTRFTSSSTGQSIQQTALELSADMLVMGGFGHSRLRDFVLGGATDGVLEKPLLPVLMSH</sequence>
<dbReference type="InterPro" id="IPR006016">
    <property type="entry name" value="UspA"/>
</dbReference>
<feature type="domain" description="UspA" evidence="2">
    <location>
        <begin position="275"/>
        <end position="332"/>
    </location>
</feature>
<gene>
    <name evidence="3" type="ORF">GUK36_27350</name>
</gene>